<reference evidence="2 3" key="1">
    <citation type="journal article" date="2015" name="Genome Biol.">
        <title>Comparative genomics of Steinernema reveals deeply conserved gene regulatory networks.</title>
        <authorList>
            <person name="Dillman A.R."/>
            <person name="Macchietto M."/>
            <person name="Porter C.F."/>
            <person name="Rogers A."/>
            <person name="Williams B."/>
            <person name="Antoshechkin I."/>
            <person name="Lee M.M."/>
            <person name="Goodwin Z."/>
            <person name="Lu X."/>
            <person name="Lewis E.E."/>
            <person name="Goodrich-Blair H."/>
            <person name="Stock S.P."/>
            <person name="Adams B.J."/>
            <person name="Sternberg P.W."/>
            <person name="Mortazavi A."/>
        </authorList>
    </citation>
    <scope>NUCLEOTIDE SEQUENCE [LARGE SCALE GENOMIC DNA]</scope>
    <source>
        <strain evidence="2 3">ALL</strain>
    </source>
</reference>
<feature type="compositionally biased region" description="Basic and acidic residues" evidence="1">
    <location>
        <begin position="39"/>
        <end position="55"/>
    </location>
</feature>
<feature type="region of interest" description="Disordered" evidence="1">
    <location>
        <begin position="25"/>
        <end position="69"/>
    </location>
</feature>
<gene>
    <name evidence="2" type="ORF">L596_004524</name>
</gene>
<keyword evidence="3" id="KW-1185">Reference proteome</keyword>
<proteinExistence type="predicted"/>
<evidence type="ECO:0000256" key="1">
    <source>
        <dbReference type="SAM" id="MobiDB-lite"/>
    </source>
</evidence>
<name>A0A4U8UW15_STECR</name>
<dbReference type="AlphaFoldDB" id="A0A4U8UW15"/>
<comment type="caution">
    <text evidence="2">The sequence shown here is derived from an EMBL/GenBank/DDBJ whole genome shotgun (WGS) entry which is preliminary data.</text>
</comment>
<evidence type="ECO:0000313" key="3">
    <source>
        <dbReference type="Proteomes" id="UP000298663"/>
    </source>
</evidence>
<reference evidence="2 3" key="2">
    <citation type="journal article" date="2019" name="G3 (Bethesda)">
        <title>Hybrid Assembly of the Genome of the Entomopathogenic Nematode Steinernema carpocapsae Identifies the X-Chromosome.</title>
        <authorList>
            <person name="Serra L."/>
            <person name="Macchietto M."/>
            <person name="Macias-Munoz A."/>
            <person name="McGill C.J."/>
            <person name="Rodriguez I.M."/>
            <person name="Rodriguez B."/>
            <person name="Murad R."/>
            <person name="Mortazavi A."/>
        </authorList>
    </citation>
    <scope>NUCLEOTIDE SEQUENCE [LARGE SCALE GENOMIC DNA]</scope>
    <source>
        <strain evidence="2 3">ALL</strain>
    </source>
</reference>
<sequence length="69" mass="7507">MTHIVVIKMSSVAALERREALSNLPDHMSSDKISGVRSRATEARRGVGTIDRHGAIESAAESEKSGWYP</sequence>
<protein>
    <submittedName>
        <fullName evidence="2">Uncharacterized protein</fullName>
    </submittedName>
</protein>
<dbReference type="Proteomes" id="UP000298663">
    <property type="component" value="Unassembled WGS sequence"/>
</dbReference>
<accession>A0A4U8UW15</accession>
<evidence type="ECO:0000313" key="2">
    <source>
        <dbReference type="EMBL" id="TMS37630.1"/>
    </source>
</evidence>
<organism evidence="2 3">
    <name type="scientific">Steinernema carpocapsae</name>
    <name type="common">Entomopathogenic nematode</name>
    <dbReference type="NCBI Taxonomy" id="34508"/>
    <lineage>
        <taxon>Eukaryota</taxon>
        <taxon>Metazoa</taxon>
        <taxon>Ecdysozoa</taxon>
        <taxon>Nematoda</taxon>
        <taxon>Chromadorea</taxon>
        <taxon>Rhabditida</taxon>
        <taxon>Tylenchina</taxon>
        <taxon>Panagrolaimomorpha</taxon>
        <taxon>Strongyloidoidea</taxon>
        <taxon>Steinernematidae</taxon>
        <taxon>Steinernema</taxon>
    </lineage>
</organism>
<dbReference type="EMBL" id="AZBU02000001">
    <property type="protein sequence ID" value="TMS37630.1"/>
    <property type="molecule type" value="Genomic_DNA"/>
</dbReference>